<keyword evidence="2" id="KW-0460">Magnesium</keyword>
<name>A0A348WLD0_9GAMM</name>
<dbReference type="STRING" id="314276.OS145_04423"/>
<dbReference type="InterPro" id="IPR006283">
    <property type="entry name" value="ThiL-like"/>
</dbReference>
<dbReference type="Pfam" id="PF00586">
    <property type="entry name" value="AIRS"/>
    <property type="match status" value="1"/>
</dbReference>
<feature type="binding site" evidence="2">
    <location>
        <position position="214"/>
    </location>
    <ligand>
        <name>Mg(2+)</name>
        <dbReference type="ChEBI" id="CHEBI:18420"/>
        <label>3</label>
    </ligand>
</feature>
<feature type="binding site" evidence="2">
    <location>
        <position position="216"/>
    </location>
    <ligand>
        <name>ATP</name>
        <dbReference type="ChEBI" id="CHEBI:30616"/>
    </ligand>
</feature>
<dbReference type="AlphaFoldDB" id="A0A348WLD0"/>
<feature type="binding site" evidence="2">
    <location>
        <position position="50"/>
    </location>
    <ligand>
        <name>Mg(2+)</name>
        <dbReference type="ChEBI" id="CHEBI:18420"/>
        <label>1</label>
    </ligand>
</feature>
<feature type="binding site" evidence="2">
    <location>
        <position position="78"/>
    </location>
    <ligand>
        <name>Mg(2+)</name>
        <dbReference type="ChEBI" id="CHEBI:18420"/>
        <label>3</label>
    </ligand>
</feature>
<comment type="caution">
    <text evidence="4">The sequence shown here is derived from an EMBL/GenBank/DDBJ whole genome shotgun (WGS) entry which is preliminary data.</text>
</comment>
<dbReference type="UniPathway" id="UPA00060">
    <property type="reaction ID" value="UER00142"/>
</dbReference>
<keyword evidence="2" id="KW-0479">Metal-binding</keyword>
<comment type="function">
    <text evidence="2">Catalyzes the ATP-dependent phosphorylation of thiamine-monophosphate (TMP) to form thiamine-pyrophosphate (TPP), the active form of vitamin B1.</text>
</comment>
<evidence type="ECO:0000256" key="2">
    <source>
        <dbReference type="HAMAP-Rule" id="MF_02128"/>
    </source>
</evidence>
<dbReference type="PIRSF" id="PIRSF005303">
    <property type="entry name" value="Thiam_monoph_kin"/>
    <property type="match status" value="1"/>
</dbReference>
<feature type="binding site" evidence="2">
    <location>
        <position position="49"/>
    </location>
    <ligand>
        <name>Mg(2+)</name>
        <dbReference type="ChEBI" id="CHEBI:18420"/>
        <label>1</label>
    </ligand>
</feature>
<evidence type="ECO:0000259" key="3">
    <source>
        <dbReference type="Pfam" id="PF00586"/>
    </source>
</evidence>
<dbReference type="PANTHER" id="PTHR30270">
    <property type="entry name" value="THIAMINE-MONOPHOSPHATE KINASE"/>
    <property type="match status" value="1"/>
</dbReference>
<dbReference type="GO" id="GO:0005524">
    <property type="term" value="F:ATP binding"/>
    <property type="evidence" value="ECO:0007669"/>
    <property type="project" value="UniProtKB-UniRule"/>
</dbReference>
<dbReference type="InterPro" id="IPR036676">
    <property type="entry name" value="PurM-like_C_sf"/>
</dbReference>
<keyword evidence="2" id="KW-0808">Transferase</keyword>
<dbReference type="NCBIfam" id="TIGR01379">
    <property type="entry name" value="thiL"/>
    <property type="match status" value="1"/>
</dbReference>
<feature type="binding site" evidence="2">
    <location>
        <position position="78"/>
    </location>
    <ligand>
        <name>Mg(2+)</name>
        <dbReference type="ChEBI" id="CHEBI:18420"/>
        <label>2</label>
    </ligand>
</feature>
<dbReference type="GO" id="GO:0009229">
    <property type="term" value="P:thiamine diphosphate biosynthetic process"/>
    <property type="evidence" value="ECO:0007669"/>
    <property type="project" value="UniProtKB-UniRule"/>
</dbReference>
<dbReference type="Proteomes" id="UP000262878">
    <property type="component" value="Unassembled WGS sequence"/>
</dbReference>
<evidence type="ECO:0000256" key="1">
    <source>
        <dbReference type="ARBA" id="ARBA00022977"/>
    </source>
</evidence>
<comment type="catalytic activity">
    <reaction evidence="2">
        <text>thiamine phosphate + ATP = thiamine diphosphate + ADP</text>
        <dbReference type="Rhea" id="RHEA:15913"/>
        <dbReference type="ChEBI" id="CHEBI:30616"/>
        <dbReference type="ChEBI" id="CHEBI:37575"/>
        <dbReference type="ChEBI" id="CHEBI:58937"/>
        <dbReference type="ChEBI" id="CHEBI:456216"/>
        <dbReference type="EC" id="2.7.4.16"/>
    </reaction>
</comment>
<dbReference type="EMBL" id="DMUP01000023">
    <property type="protein sequence ID" value="HAR55342.1"/>
    <property type="molecule type" value="Genomic_DNA"/>
</dbReference>
<dbReference type="SUPFAM" id="SSF55326">
    <property type="entry name" value="PurM N-terminal domain-like"/>
    <property type="match status" value="1"/>
</dbReference>
<feature type="binding site" evidence="2">
    <location>
        <position position="33"/>
    </location>
    <ligand>
        <name>Mg(2+)</name>
        <dbReference type="ChEBI" id="CHEBI:18420"/>
        <label>4</label>
    </ligand>
</feature>
<comment type="pathway">
    <text evidence="2">Cofactor biosynthesis; thiamine diphosphate biosynthesis; thiamine diphosphate from thiamine phosphate: step 1/1.</text>
</comment>
<protein>
    <recommendedName>
        <fullName evidence="2">Thiamine-monophosphate kinase</fullName>
        <shortName evidence="2">TMP kinase</shortName>
        <shortName evidence="2">Thiamine-phosphate kinase</shortName>
        <ecNumber evidence="2">2.7.4.16</ecNumber>
    </recommendedName>
</protein>
<proteinExistence type="inferred from homology"/>
<dbReference type="HAMAP" id="MF_02128">
    <property type="entry name" value="TMP_kinase"/>
    <property type="match status" value="1"/>
</dbReference>
<feature type="domain" description="PurM-like N-terminal" evidence="3">
    <location>
        <begin position="31"/>
        <end position="141"/>
    </location>
</feature>
<dbReference type="SUPFAM" id="SSF56042">
    <property type="entry name" value="PurM C-terminal domain-like"/>
    <property type="match status" value="1"/>
</dbReference>
<sequence>MRQTPKLDEFNLIEHYFKAESYRGDVIVGVGDDGAVTEVPEDHQLVTVTDTMVEGVHFDKNTPPRAIGHKLVAVNLSDLAAMGAVPSWGSLALTLPRVDTDWLHDFSEGLKEISNYYECDLIGGDTTRGPLTLTYTAQGVVPSGTAIRRDQARAGDWLYVSGSLGDAGLALRLLQGELSATHRHLQSLINRLHYPTPRVALGQLLRGVANSCIDVSDGLLADLSHLLPTNAQMGVQLELDKLPLSMALTETLDLDEAFSLALTAGDDYELLFTVPEQNRGRLETITSHLKDKPICIGRMVKDETRQVRMTYQGEPWELPKIELGYNHFGAS</sequence>
<gene>
    <name evidence="2 4" type="primary">thiL</name>
    <name evidence="4" type="ORF">DCR58_01010</name>
</gene>
<feature type="binding site" evidence="2">
    <location>
        <position position="78"/>
    </location>
    <ligand>
        <name>Mg(2+)</name>
        <dbReference type="ChEBI" id="CHEBI:18420"/>
        <label>4</label>
    </ligand>
</feature>
<dbReference type="InterPro" id="IPR036921">
    <property type="entry name" value="PurM-like_N_sf"/>
</dbReference>
<dbReference type="CDD" id="cd02194">
    <property type="entry name" value="ThiL"/>
    <property type="match status" value="1"/>
</dbReference>
<keyword evidence="2 4" id="KW-0418">Kinase</keyword>
<evidence type="ECO:0000313" key="4">
    <source>
        <dbReference type="EMBL" id="HAR55342.1"/>
    </source>
</evidence>
<feature type="binding site" evidence="2">
    <location>
        <position position="57"/>
    </location>
    <ligand>
        <name>substrate</name>
    </ligand>
</feature>
<evidence type="ECO:0000313" key="5">
    <source>
        <dbReference type="Proteomes" id="UP000262878"/>
    </source>
</evidence>
<dbReference type="Gene3D" id="3.90.650.10">
    <property type="entry name" value="PurM-like C-terminal domain"/>
    <property type="match status" value="1"/>
</dbReference>
<keyword evidence="1 2" id="KW-0784">Thiamine biosynthesis</keyword>
<feature type="binding site" evidence="2">
    <location>
        <position position="125"/>
    </location>
    <ligand>
        <name>Mg(2+)</name>
        <dbReference type="ChEBI" id="CHEBI:18420"/>
        <label>1</label>
    </ligand>
</feature>
<dbReference type="PANTHER" id="PTHR30270:SF0">
    <property type="entry name" value="THIAMINE-MONOPHOSPHATE KINASE"/>
    <property type="match status" value="1"/>
</dbReference>
<feature type="binding site" evidence="2">
    <location>
        <position position="325"/>
    </location>
    <ligand>
        <name>substrate</name>
    </ligand>
</feature>
<feature type="binding site" evidence="2">
    <location>
        <position position="266"/>
    </location>
    <ligand>
        <name>substrate</name>
    </ligand>
</feature>
<dbReference type="InterPro" id="IPR016188">
    <property type="entry name" value="PurM-like_N"/>
</dbReference>
<dbReference type="GO" id="GO:0000287">
    <property type="term" value="F:magnesium ion binding"/>
    <property type="evidence" value="ECO:0007669"/>
    <property type="project" value="UniProtKB-UniRule"/>
</dbReference>
<feature type="binding site" evidence="2">
    <location>
        <begin position="124"/>
        <end position="125"/>
    </location>
    <ligand>
        <name>ATP</name>
        <dbReference type="ChEBI" id="CHEBI:30616"/>
    </ligand>
</feature>
<accession>A0A348WLD0</accession>
<feature type="binding site" evidence="2">
    <location>
        <position position="50"/>
    </location>
    <ligand>
        <name>Mg(2+)</name>
        <dbReference type="ChEBI" id="CHEBI:18420"/>
        <label>2</label>
    </ligand>
</feature>
<comment type="caution">
    <text evidence="2">Lacks conserved residue(s) required for the propagation of feature annotation.</text>
</comment>
<dbReference type="Gene3D" id="3.30.1330.10">
    <property type="entry name" value="PurM-like, N-terminal domain"/>
    <property type="match status" value="1"/>
</dbReference>
<dbReference type="GO" id="GO:0009228">
    <property type="term" value="P:thiamine biosynthetic process"/>
    <property type="evidence" value="ECO:0007669"/>
    <property type="project" value="UniProtKB-KW"/>
</dbReference>
<comment type="miscellaneous">
    <text evidence="2">Reaction mechanism of ThiL seems to utilize a direct, inline transfer of the gamma-phosphate of ATP to TMP rather than a phosphorylated enzyme intermediate.</text>
</comment>
<feature type="binding site" evidence="2">
    <location>
        <position position="217"/>
    </location>
    <ligand>
        <name>Mg(2+)</name>
        <dbReference type="ChEBI" id="CHEBI:18420"/>
        <label>5</label>
    </ligand>
</feature>
<reference evidence="4 5" key="1">
    <citation type="journal article" date="2018" name="Nat. Biotechnol.">
        <title>A standardized bacterial taxonomy based on genome phylogeny substantially revises the tree of life.</title>
        <authorList>
            <person name="Parks D.H."/>
            <person name="Chuvochina M."/>
            <person name="Waite D.W."/>
            <person name="Rinke C."/>
            <person name="Skarshewski A."/>
            <person name="Chaumeil P.A."/>
            <person name="Hugenholtz P."/>
        </authorList>
    </citation>
    <scope>NUCLEOTIDE SEQUENCE [LARGE SCALE GENOMIC DNA]</scope>
    <source>
        <strain evidence="4">UBA9360</strain>
    </source>
</reference>
<dbReference type="EC" id="2.7.4.16" evidence="2"/>
<organism evidence="4 5">
    <name type="scientific">Idiomarina baltica</name>
    <dbReference type="NCBI Taxonomy" id="190892"/>
    <lineage>
        <taxon>Bacteria</taxon>
        <taxon>Pseudomonadati</taxon>
        <taxon>Pseudomonadota</taxon>
        <taxon>Gammaproteobacteria</taxon>
        <taxon>Alteromonadales</taxon>
        <taxon>Idiomarinaceae</taxon>
        <taxon>Idiomarina</taxon>
    </lineage>
</organism>
<dbReference type="RefSeq" id="WP_286681650.1">
    <property type="nucleotide sequence ID" value="NZ_DAIRLQ010000002.1"/>
</dbReference>
<feature type="binding site" evidence="2">
    <location>
        <position position="149"/>
    </location>
    <ligand>
        <name>ATP</name>
        <dbReference type="ChEBI" id="CHEBI:30616"/>
    </ligand>
</feature>
<keyword evidence="2" id="KW-0547">Nucleotide-binding</keyword>
<dbReference type="GO" id="GO:0009030">
    <property type="term" value="F:thiamine-phosphate kinase activity"/>
    <property type="evidence" value="ECO:0007669"/>
    <property type="project" value="UniProtKB-UniRule"/>
</dbReference>
<keyword evidence="2" id="KW-0067">ATP-binding</keyword>
<feature type="binding site" evidence="2">
    <location>
        <position position="33"/>
    </location>
    <ligand>
        <name>Mg(2+)</name>
        <dbReference type="ChEBI" id="CHEBI:18420"/>
        <label>3</label>
    </ligand>
</feature>
<comment type="similarity">
    <text evidence="2">Belongs to the thiamine-monophosphate kinase family.</text>
</comment>